<feature type="transmembrane region" description="Helical" evidence="16">
    <location>
        <begin position="39"/>
        <end position="61"/>
    </location>
</feature>
<dbReference type="GO" id="GO:0003882">
    <property type="term" value="F:CDP-diacylglycerol-serine O-phosphatidyltransferase activity"/>
    <property type="evidence" value="ECO:0007669"/>
    <property type="project" value="UniProtKB-EC"/>
</dbReference>
<dbReference type="Proteomes" id="UP000005876">
    <property type="component" value="Chromosome"/>
</dbReference>
<protein>
    <recommendedName>
        <fullName evidence="5">CDP-diacylglycerol--serine O-phosphatidyltransferase</fullName>
        <ecNumber evidence="4">2.7.8.8</ecNumber>
    </recommendedName>
    <alternativeName>
        <fullName evidence="14">Phosphatidylserine synthase</fullName>
    </alternativeName>
</protein>
<dbReference type="PANTHER" id="PTHR14269">
    <property type="entry name" value="CDP-DIACYLGLYCEROL--GLYCEROL-3-PHOSPHATE 3-PHOSPHATIDYLTRANSFERASE-RELATED"/>
    <property type="match status" value="1"/>
</dbReference>
<dbReference type="EC" id="2.7.8.8" evidence="4"/>
<evidence type="ECO:0000256" key="7">
    <source>
        <dbReference type="ARBA" id="ARBA00022679"/>
    </source>
</evidence>
<feature type="transmembrane region" description="Helical" evidence="16">
    <location>
        <begin position="128"/>
        <end position="146"/>
    </location>
</feature>
<dbReference type="InterPro" id="IPR043130">
    <property type="entry name" value="CDP-OH_PTrfase_TM_dom"/>
</dbReference>
<dbReference type="Gene3D" id="1.20.120.1760">
    <property type="match status" value="1"/>
</dbReference>
<evidence type="ECO:0000256" key="13">
    <source>
        <dbReference type="ARBA" id="ARBA00023264"/>
    </source>
</evidence>
<evidence type="ECO:0000256" key="2">
    <source>
        <dbReference type="ARBA" id="ARBA00004127"/>
    </source>
</evidence>
<accession>G7VXA6</accession>
<dbReference type="GO" id="GO:0008654">
    <property type="term" value="P:phospholipid biosynthetic process"/>
    <property type="evidence" value="ECO:0007669"/>
    <property type="project" value="UniProtKB-KW"/>
</dbReference>
<dbReference type="eggNOG" id="COG1183">
    <property type="taxonomic scope" value="Bacteria"/>
</dbReference>
<dbReference type="InterPro" id="IPR050324">
    <property type="entry name" value="CDP-alcohol_PTase-I"/>
</dbReference>
<evidence type="ECO:0000256" key="11">
    <source>
        <dbReference type="ARBA" id="ARBA00023136"/>
    </source>
</evidence>
<dbReference type="PROSITE" id="PS00379">
    <property type="entry name" value="CDP_ALCOHOL_P_TRANSF"/>
    <property type="match status" value="1"/>
</dbReference>
<keyword evidence="8 16" id="KW-0812">Transmembrane</keyword>
<dbReference type="InterPro" id="IPR048254">
    <property type="entry name" value="CDP_ALCOHOL_P_TRANSF_CS"/>
</dbReference>
<name>G7VXA6_PAETH</name>
<dbReference type="AlphaFoldDB" id="G7VXA6"/>
<feature type="transmembrane region" description="Helical" evidence="16">
    <location>
        <begin position="12"/>
        <end position="33"/>
    </location>
</feature>
<dbReference type="Pfam" id="PF01066">
    <property type="entry name" value="CDP-OH_P_transf"/>
    <property type="match status" value="1"/>
</dbReference>
<sequence>MAKESSSMKWNWLPSLCTIANLGAGVLSLFYTIHEQYTTAFILIMVAALWDVLDGLLARLLHCSSDFGKQLDSLADVVSFGVAPAFLTLFYQLGGTHWMGPLVAVLFVICGAVRLARFNLMAFSTGFVGMPITAAGVILSFMFLWSEHLRPELLLGLMVVLSFLMVSRIPFPSFKKKPIRR</sequence>
<evidence type="ECO:0000256" key="1">
    <source>
        <dbReference type="ARBA" id="ARBA00000287"/>
    </source>
</evidence>
<evidence type="ECO:0000256" key="8">
    <source>
        <dbReference type="ARBA" id="ARBA00022692"/>
    </source>
</evidence>
<reference evidence="18" key="1">
    <citation type="submission" date="2011-11" db="EMBL/GenBank/DDBJ databases">
        <title>Complete sequence of Paenibacillus terrae HPL-003.</title>
        <authorList>
            <person name="Shin S.H."/>
            <person name="Kim S."/>
            <person name="Kim J.Y."/>
        </authorList>
    </citation>
    <scope>NUCLEOTIDE SEQUENCE [LARGE SCALE GENOMIC DNA]</scope>
    <source>
        <strain evidence="18">HPL-003</strain>
    </source>
</reference>
<evidence type="ECO:0000256" key="9">
    <source>
        <dbReference type="ARBA" id="ARBA00022989"/>
    </source>
</evidence>
<dbReference type="PANTHER" id="PTHR14269:SF61">
    <property type="entry name" value="CDP-DIACYLGLYCEROL--SERINE O-PHOSPHATIDYLTRANSFERASE"/>
    <property type="match status" value="1"/>
</dbReference>
<dbReference type="GO" id="GO:0016020">
    <property type="term" value="C:membrane"/>
    <property type="evidence" value="ECO:0007669"/>
    <property type="project" value="InterPro"/>
</dbReference>
<evidence type="ECO:0000313" key="17">
    <source>
        <dbReference type="EMBL" id="AET58947.1"/>
    </source>
</evidence>
<comment type="subcellular location">
    <subcellularLocation>
        <location evidence="2">Endomembrane system</location>
        <topology evidence="2">Multi-pass membrane protein</topology>
    </subcellularLocation>
</comment>
<keyword evidence="13" id="KW-1208">Phospholipid metabolism</keyword>
<gene>
    <name evidence="17" type="ordered locus">HPL003_10940</name>
</gene>
<evidence type="ECO:0000313" key="18">
    <source>
        <dbReference type="Proteomes" id="UP000005876"/>
    </source>
</evidence>
<keyword evidence="12" id="KW-0594">Phospholipid biosynthesis</keyword>
<proteinExistence type="inferred from homology"/>
<dbReference type="NCBIfam" id="TIGR00473">
    <property type="entry name" value="pssA"/>
    <property type="match status" value="1"/>
</dbReference>
<dbReference type="GO" id="GO:0012505">
    <property type="term" value="C:endomembrane system"/>
    <property type="evidence" value="ECO:0007669"/>
    <property type="project" value="UniProtKB-SubCell"/>
</dbReference>
<evidence type="ECO:0000256" key="16">
    <source>
        <dbReference type="SAM" id="Phobius"/>
    </source>
</evidence>
<evidence type="ECO:0000256" key="6">
    <source>
        <dbReference type="ARBA" id="ARBA00022516"/>
    </source>
</evidence>
<dbReference type="KEGG" id="pta:HPL003_10940"/>
<evidence type="ECO:0000256" key="5">
    <source>
        <dbReference type="ARBA" id="ARBA00017171"/>
    </source>
</evidence>
<evidence type="ECO:0000256" key="3">
    <source>
        <dbReference type="ARBA" id="ARBA00010441"/>
    </source>
</evidence>
<reference evidence="17 18" key="3">
    <citation type="journal article" date="2012" name="J. Bacteriol.">
        <title>Genome Sequence of Paenibacillus terrae HPL-003, a Xylanase-Producing Bacterium Isolated from Soil Found in Forest Residue.</title>
        <authorList>
            <person name="Shin S.H."/>
            <person name="Kim S."/>
            <person name="Kim J.Y."/>
            <person name="Song H.Y."/>
            <person name="Cho S.J."/>
            <person name="Kim D.R."/>
            <person name="Lee K.I."/>
            <person name="Lim H.K."/>
            <person name="Park N.J."/>
            <person name="Hwang I.T."/>
            <person name="Yang K.S."/>
        </authorList>
    </citation>
    <scope>NUCLEOTIDE SEQUENCE [LARGE SCALE GENOMIC DNA]</scope>
    <source>
        <strain evidence="17 18">HPL-003</strain>
    </source>
</reference>
<keyword evidence="10" id="KW-0443">Lipid metabolism</keyword>
<evidence type="ECO:0000256" key="15">
    <source>
        <dbReference type="RuleBase" id="RU003750"/>
    </source>
</evidence>
<keyword evidence="11 16" id="KW-0472">Membrane</keyword>
<evidence type="ECO:0000256" key="12">
    <source>
        <dbReference type="ARBA" id="ARBA00023209"/>
    </source>
</evidence>
<evidence type="ECO:0000256" key="14">
    <source>
        <dbReference type="ARBA" id="ARBA00032361"/>
    </source>
</evidence>
<dbReference type="InterPro" id="IPR000462">
    <property type="entry name" value="CDP-OH_P_trans"/>
</dbReference>
<dbReference type="InterPro" id="IPR004533">
    <property type="entry name" value="CDP-diaglyc--ser_O-PTrfase"/>
</dbReference>
<evidence type="ECO:0000256" key="4">
    <source>
        <dbReference type="ARBA" id="ARBA00013174"/>
    </source>
</evidence>
<keyword evidence="6" id="KW-0444">Lipid biosynthesis</keyword>
<feature type="transmembrane region" description="Helical" evidence="16">
    <location>
        <begin position="152"/>
        <end position="171"/>
    </location>
</feature>
<reference key="2">
    <citation type="submission" date="2011-11" db="EMBL/GenBank/DDBJ databases">
        <authorList>
            <person name="Shin S.H."/>
            <person name="Kim S."/>
            <person name="Kim J.Y."/>
        </authorList>
    </citation>
    <scope>NUCLEOTIDE SEQUENCE</scope>
    <source>
        <strain>HPL-003</strain>
    </source>
</reference>
<keyword evidence="7 15" id="KW-0808">Transferase</keyword>
<keyword evidence="9 16" id="KW-1133">Transmembrane helix</keyword>
<evidence type="ECO:0000256" key="10">
    <source>
        <dbReference type="ARBA" id="ARBA00023098"/>
    </source>
</evidence>
<dbReference type="HOGENOM" id="CLU_049944_3_2_9"/>
<comment type="catalytic activity">
    <reaction evidence="1">
        <text>a CDP-1,2-diacyl-sn-glycerol + L-serine = a 1,2-diacyl-sn-glycero-3-phospho-L-serine + CMP + H(+)</text>
        <dbReference type="Rhea" id="RHEA:16913"/>
        <dbReference type="ChEBI" id="CHEBI:15378"/>
        <dbReference type="ChEBI" id="CHEBI:33384"/>
        <dbReference type="ChEBI" id="CHEBI:57262"/>
        <dbReference type="ChEBI" id="CHEBI:58332"/>
        <dbReference type="ChEBI" id="CHEBI:60377"/>
        <dbReference type="EC" id="2.7.8.8"/>
    </reaction>
</comment>
<feature type="transmembrane region" description="Helical" evidence="16">
    <location>
        <begin position="98"/>
        <end position="116"/>
    </location>
</feature>
<dbReference type="EMBL" id="CP003107">
    <property type="protein sequence ID" value="AET58947.1"/>
    <property type="molecule type" value="Genomic_DNA"/>
</dbReference>
<organism evidence="17 18">
    <name type="scientific">Paenibacillus terrae (strain HPL-003)</name>
    <dbReference type="NCBI Taxonomy" id="985665"/>
    <lineage>
        <taxon>Bacteria</taxon>
        <taxon>Bacillati</taxon>
        <taxon>Bacillota</taxon>
        <taxon>Bacilli</taxon>
        <taxon>Bacillales</taxon>
        <taxon>Paenibacillaceae</taxon>
        <taxon>Paenibacillus</taxon>
    </lineage>
</organism>
<dbReference type="STRING" id="985665.HPL003_10940"/>
<comment type="similarity">
    <text evidence="3 15">Belongs to the CDP-alcohol phosphatidyltransferase class-I family.</text>
</comment>